<keyword evidence="4 6" id="KW-0131">Cell cycle</keyword>
<keyword evidence="10" id="KW-1185">Reference proteome</keyword>
<dbReference type="OrthoDB" id="9790810at2"/>
<sequence>MKKADIVIKGSKEGLTFFLDSGCEFSSLVAAIEEKLGSADNFLIGANVSIDVGTRELTEDQYKVIQRLFPSYGLIVRGINAWSDTRGVDEEEATLKGNRERIYQIANHLYETNESTNVKKKEEPDQKVVAATDPEIVITEEKDYYPESVDRQLDKNSEYYIDKQGGDEQTLFIQRTLRSGQRVRYPGHVVIMGEVNPGAEVIAGGNIIVLGSFRGVAHAGAFGSTEAIIMAFRLQPTQLRIANHISRPPDEADEGPDHPEIARIRDDMVTIERYQYGSKAFGKD</sequence>
<dbReference type="Proteomes" id="UP000366051">
    <property type="component" value="Chromosome"/>
</dbReference>
<feature type="domain" description="Septum formation inhibitor MinC C-terminal" evidence="7">
    <location>
        <begin position="172"/>
        <end position="271"/>
    </location>
</feature>
<dbReference type="Pfam" id="PF03775">
    <property type="entry name" value="MinC_C"/>
    <property type="match status" value="1"/>
</dbReference>
<dbReference type="Gene3D" id="3.30.160.540">
    <property type="match status" value="1"/>
</dbReference>
<dbReference type="AlphaFoldDB" id="A0A5Q2MXD9"/>
<feature type="domain" description="Septum site-determining protein MinC N-terminal" evidence="8">
    <location>
        <begin position="6"/>
        <end position="73"/>
    </location>
</feature>
<dbReference type="Gene3D" id="2.160.20.70">
    <property type="match status" value="1"/>
</dbReference>
<gene>
    <name evidence="6 9" type="primary">minC</name>
    <name evidence="9" type="ORF">FTV88_1111</name>
</gene>
<dbReference type="NCBIfam" id="TIGR01222">
    <property type="entry name" value="minC"/>
    <property type="match status" value="1"/>
</dbReference>
<dbReference type="GO" id="GO:1901891">
    <property type="term" value="P:regulation of cell septum assembly"/>
    <property type="evidence" value="ECO:0007669"/>
    <property type="project" value="InterPro"/>
</dbReference>
<evidence type="ECO:0000256" key="2">
    <source>
        <dbReference type="ARBA" id="ARBA00022618"/>
    </source>
</evidence>
<evidence type="ECO:0000313" key="9">
    <source>
        <dbReference type="EMBL" id="QGG47258.1"/>
    </source>
</evidence>
<dbReference type="HAMAP" id="MF_00267">
    <property type="entry name" value="MinC"/>
    <property type="match status" value="1"/>
</dbReference>
<dbReference type="InterPro" id="IPR005526">
    <property type="entry name" value="Septum_form_inhib_MinC_C"/>
</dbReference>
<evidence type="ECO:0000259" key="7">
    <source>
        <dbReference type="Pfam" id="PF03775"/>
    </source>
</evidence>
<evidence type="ECO:0000256" key="4">
    <source>
        <dbReference type="ARBA" id="ARBA00023306"/>
    </source>
</evidence>
<dbReference type="PANTHER" id="PTHR34108:SF1">
    <property type="entry name" value="SEPTUM SITE-DETERMINING PROTEIN MINC"/>
    <property type="match status" value="1"/>
</dbReference>
<organism evidence="9 10">
    <name type="scientific">Heliorestis convoluta</name>
    <dbReference type="NCBI Taxonomy" id="356322"/>
    <lineage>
        <taxon>Bacteria</taxon>
        <taxon>Bacillati</taxon>
        <taxon>Bacillota</taxon>
        <taxon>Clostridia</taxon>
        <taxon>Eubacteriales</taxon>
        <taxon>Heliobacteriaceae</taxon>
        <taxon>Heliorestis</taxon>
    </lineage>
</organism>
<evidence type="ECO:0000313" key="10">
    <source>
        <dbReference type="Proteomes" id="UP000366051"/>
    </source>
</evidence>
<comment type="subunit">
    <text evidence="5 6">Interacts with MinD and FtsZ.</text>
</comment>
<name>A0A5Q2MXD9_9FIRM</name>
<dbReference type="RefSeq" id="WP_153724675.1">
    <property type="nucleotide sequence ID" value="NZ_CP045875.1"/>
</dbReference>
<dbReference type="InterPro" id="IPR016098">
    <property type="entry name" value="CAP/MinC_C"/>
</dbReference>
<evidence type="ECO:0000259" key="8">
    <source>
        <dbReference type="Pfam" id="PF22642"/>
    </source>
</evidence>
<reference evidence="10" key="1">
    <citation type="submission" date="2019-11" db="EMBL/GenBank/DDBJ databases">
        <title>Genome sequence of Heliorestis convoluta strain HH, an alkaliphilic and minimalistic phototrophic bacterium from a soda lake in Egypt.</title>
        <authorList>
            <person name="Dewey E.D."/>
            <person name="Stokes L.M."/>
            <person name="Burchell B.M."/>
            <person name="Shaffer K.N."/>
            <person name="Huntington A.M."/>
            <person name="Baker J.M."/>
            <person name="Nadendla S."/>
            <person name="Giglio M.G."/>
            <person name="Touchman J.W."/>
            <person name="Blankenship R.E."/>
            <person name="Madigan M.T."/>
            <person name="Sattley W.M."/>
        </authorList>
    </citation>
    <scope>NUCLEOTIDE SEQUENCE [LARGE SCALE GENOMIC DNA]</scope>
    <source>
        <strain evidence="10">HH</strain>
    </source>
</reference>
<dbReference type="Pfam" id="PF22642">
    <property type="entry name" value="MinC_N_1"/>
    <property type="match status" value="1"/>
</dbReference>
<dbReference type="KEGG" id="hcv:FTV88_1111"/>
<comment type="similarity">
    <text evidence="1 6">Belongs to the MinC family.</text>
</comment>
<dbReference type="InterPro" id="IPR055219">
    <property type="entry name" value="MinC_N_1"/>
</dbReference>
<dbReference type="PANTHER" id="PTHR34108">
    <property type="entry name" value="SEPTUM SITE-DETERMINING PROTEIN MINC"/>
    <property type="match status" value="1"/>
</dbReference>
<evidence type="ECO:0000256" key="6">
    <source>
        <dbReference type="HAMAP-Rule" id="MF_00267"/>
    </source>
</evidence>
<accession>A0A5Q2MXD9</accession>
<evidence type="ECO:0000256" key="5">
    <source>
        <dbReference type="ARBA" id="ARBA00046874"/>
    </source>
</evidence>
<dbReference type="GO" id="GO:0000902">
    <property type="term" value="P:cell morphogenesis"/>
    <property type="evidence" value="ECO:0007669"/>
    <property type="project" value="InterPro"/>
</dbReference>
<proteinExistence type="inferred from homology"/>
<comment type="function">
    <text evidence="6">Cell division inhibitor that blocks the formation of polar Z ring septums. Rapidly oscillates between the poles of the cell to destabilize FtsZ filaments that have formed before they mature into polar Z rings. Prevents FtsZ polymerization.</text>
</comment>
<keyword evidence="3 6" id="KW-0717">Septation</keyword>
<evidence type="ECO:0000256" key="3">
    <source>
        <dbReference type="ARBA" id="ARBA00023210"/>
    </source>
</evidence>
<dbReference type="GO" id="GO:0000917">
    <property type="term" value="P:division septum assembly"/>
    <property type="evidence" value="ECO:0007669"/>
    <property type="project" value="UniProtKB-KW"/>
</dbReference>
<keyword evidence="2 6" id="KW-0132">Cell division</keyword>
<evidence type="ECO:0000256" key="1">
    <source>
        <dbReference type="ARBA" id="ARBA00006291"/>
    </source>
</evidence>
<dbReference type="SUPFAM" id="SSF63848">
    <property type="entry name" value="Cell-division inhibitor MinC, C-terminal domain"/>
    <property type="match status" value="1"/>
</dbReference>
<dbReference type="InterPro" id="IPR013033">
    <property type="entry name" value="MinC"/>
</dbReference>
<protein>
    <recommendedName>
        <fullName evidence="6">Probable septum site-determining protein MinC</fullName>
    </recommendedName>
</protein>
<dbReference type="EMBL" id="CP045875">
    <property type="protein sequence ID" value="QGG47258.1"/>
    <property type="molecule type" value="Genomic_DNA"/>
</dbReference>
<dbReference type="InterPro" id="IPR036145">
    <property type="entry name" value="MinC_C_sf"/>
</dbReference>